<evidence type="ECO:0000313" key="3">
    <source>
        <dbReference type="Proteomes" id="UP000190648"/>
    </source>
</evidence>
<dbReference type="EMBL" id="LSYS01001085">
    <property type="protein sequence ID" value="OPJ89851.1"/>
    <property type="molecule type" value="Genomic_DNA"/>
</dbReference>
<protein>
    <submittedName>
        <fullName evidence="2">Uncharacterized protein</fullName>
    </submittedName>
</protein>
<comment type="caution">
    <text evidence="2">The sequence shown here is derived from an EMBL/GenBank/DDBJ whole genome shotgun (WGS) entry which is preliminary data.</text>
</comment>
<feature type="region of interest" description="Disordered" evidence="1">
    <location>
        <begin position="30"/>
        <end position="77"/>
    </location>
</feature>
<evidence type="ECO:0000313" key="2">
    <source>
        <dbReference type="EMBL" id="OPJ89851.1"/>
    </source>
</evidence>
<sequence>MWEDDLLASPSQEFNFNILAPQLLQDAIPPVGQTATSPSLRERPWVLPAPTMPSSASTQTSTLAGADPPSAGETAHGVPPCLRLVALEQV</sequence>
<evidence type="ECO:0000256" key="1">
    <source>
        <dbReference type="SAM" id="MobiDB-lite"/>
    </source>
</evidence>
<proteinExistence type="predicted"/>
<keyword evidence="3" id="KW-1185">Reference proteome</keyword>
<organism evidence="2 3">
    <name type="scientific">Patagioenas fasciata monilis</name>
    <dbReference type="NCBI Taxonomy" id="372326"/>
    <lineage>
        <taxon>Eukaryota</taxon>
        <taxon>Metazoa</taxon>
        <taxon>Chordata</taxon>
        <taxon>Craniata</taxon>
        <taxon>Vertebrata</taxon>
        <taxon>Euteleostomi</taxon>
        <taxon>Archelosauria</taxon>
        <taxon>Archosauria</taxon>
        <taxon>Dinosauria</taxon>
        <taxon>Saurischia</taxon>
        <taxon>Theropoda</taxon>
        <taxon>Coelurosauria</taxon>
        <taxon>Aves</taxon>
        <taxon>Neognathae</taxon>
        <taxon>Neoaves</taxon>
        <taxon>Columbimorphae</taxon>
        <taxon>Columbiformes</taxon>
        <taxon>Columbidae</taxon>
        <taxon>Patagioenas</taxon>
    </lineage>
</organism>
<reference evidence="2 3" key="1">
    <citation type="submission" date="2016-02" db="EMBL/GenBank/DDBJ databases">
        <title>Band-tailed pigeon sequencing and assembly.</title>
        <authorList>
            <person name="Soares A.E."/>
            <person name="Novak B.J."/>
            <person name="Rice E.S."/>
            <person name="O'Connell B."/>
            <person name="Chang D."/>
            <person name="Weber S."/>
            <person name="Shapiro B."/>
        </authorList>
    </citation>
    <scope>NUCLEOTIDE SEQUENCE [LARGE SCALE GENOMIC DNA]</scope>
    <source>
        <strain evidence="2">BTP2013</strain>
        <tissue evidence="2">Blood</tissue>
    </source>
</reference>
<accession>A0A1V4L034</accession>
<gene>
    <name evidence="2" type="ORF">AV530_020167</name>
</gene>
<dbReference type="AlphaFoldDB" id="A0A1V4L034"/>
<name>A0A1V4L034_PATFA</name>
<dbReference type="Proteomes" id="UP000190648">
    <property type="component" value="Unassembled WGS sequence"/>
</dbReference>
<feature type="compositionally biased region" description="Polar residues" evidence="1">
    <location>
        <begin position="52"/>
        <end position="63"/>
    </location>
</feature>